<organism evidence="2">
    <name type="scientific">marine sediment metagenome</name>
    <dbReference type="NCBI Taxonomy" id="412755"/>
    <lineage>
        <taxon>unclassified sequences</taxon>
        <taxon>metagenomes</taxon>
        <taxon>ecological metagenomes</taxon>
    </lineage>
</organism>
<protein>
    <recommendedName>
        <fullName evidence="3">Histidine kinase N-terminal 7TM region domain-containing protein</fullName>
    </recommendedName>
</protein>
<keyword evidence="1" id="KW-1133">Transmembrane helix</keyword>
<feature type="transmembrane region" description="Helical" evidence="1">
    <location>
        <begin position="144"/>
        <end position="167"/>
    </location>
</feature>
<dbReference type="EMBL" id="LAZR01000108">
    <property type="protein sequence ID" value="KKN90615.1"/>
    <property type="molecule type" value="Genomic_DNA"/>
</dbReference>
<evidence type="ECO:0000256" key="1">
    <source>
        <dbReference type="SAM" id="Phobius"/>
    </source>
</evidence>
<gene>
    <name evidence="2" type="ORF">LCGC14_0225580</name>
</gene>
<name>A0A0F9UBR0_9ZZZZ</name>
<evidence type="ECO:0008006" key="3">
    <source>
        <dbReference type="Google" id="ProtNLM"/>
    </source>
</evidence>
<sequence>MVIGPENIRSVIKPLRLIFWGGLLWILDFKVSQTVNGTGFQFDILNDTLAAVLVAWGVLSLARFSVSDRYTWWMKAVWVVSVIAIVNTIHDHFIYDVPEGIAFLQLVLELASLIAIVVFCTAMGWFCAWAGLERSGQSWAVTRILFIVIYLVPLGLFYLIAAGAILTGKFFNINLGPEWTLLIVVFFIPMIHLFMSTSRMAKEVEK</sequence>
<evidence type="ECO:0000313" key="2">
    <source>
        <dbReference type="EMBL" id="KKN90615.1"/>
    </source>
</evidence>
<feature type="transmembrane region" description="Helical" evidence="1">
    <location>
        <begin position="76"/>
        <end position="95"/>
    </location>
</feature>
<accession>A0A0F9UBR0</accession>
<reference evidence="2" key="1">
    <citation type="journal article" date="2015" name="Nature">
        <title>Complex archaea that bridge the gap between prokaryotes and eukaryotes.</title>
        <authorList>
            <person name="Spang A."/>
            <person name="Saw J.H."/>
            <person name="Jorgensen S.L."/>
            <person name="Zaremba-Niedzwiedzka K."/>
            <person name="Martijn J."/>
            <person name="Lind A.E."/>
            <person name="van Eijk R."/>
            <person name="Schleper C."/>
            <person name="Guy L."/>
            <person name="Ettema T.J."/>
        </authorList>
    </citation>
    <scope>NUCLEOTIDE SEQUENCE</scope>
</reference>
<dbReference type="AlphaFoldDB" id="A0A0F9UBR0"/>
<comment type="caution">
    <text evidence="2">The sequence shown here is derived from an EMBL/GenBank/DDBJ whole genome shotgun (WGS) entry which is preliminary data.</text>
</comment>
<feature type="transmembrane region" description="Helical" evidence="1">
    <location>
        <begin position="101"/>
        <end position="132"/>
    </location>
</feature>
<feature type="transmembrane region" description="Helical" evidence="1">
    <location>
        <begin position="15"/>
        <end position="32"/>
    </location>
</feature>
<keyword evidence="1" id="KW-0812">Transmembrane</keyword>
<proteinExistence type="predicted"/>
<feature type="transmembrane region" description="Helical" evidence="1">
    <location>
        <begin position="179"/>
        <end position="197"/>
    </location>
</feature>
<feature type="transmembrane region" description="Helical" evidence="1">
    <location>
        <begin position="44"/>
        <end position="64"/>
    </location>
</feature>
<keyword evidence="1" id="KW-0472">Membrane</keyword>